<proteinExistence type="predicted"/>
<feature type="domain" description="Pyridoxamine 5'-phosphate oxidase N-terminal" evidence="1">
    <location>
        <begin position="7"/>
        <end position="94"/>
    </location>
</feature>
<dbReference type="InterPro" id="IPR011576">
    <property type="entry name" value="Pyridox_Oxase_N"/>
</dbReference>
<gene>
    <name evidence="2" type="ORF">ERS852491_04470</name>
</gene>
<dbReference type="AlphaFoldDB" id="A0A174L5I9"/>
<dbReference type="STRING" id="39482.ERS852491_04470"/>
<evidence type="ECO:0000313" key="3">
    <source>
        <dbReference type="Proteomes" id="UP000095544"/>
    </source>
</evidence>
<organism evidence="2 3">
    <name type="scientific">Faecalicatena contorta</name>
    <dbReference type="NCBI Taxonomy" id="39482"/>
    <lineage>
        <taxon>Bacteria</taxon>
        <taxon>Bacillati</taxon>
        <taxon>Bacillota</taxon>
        <taxon>Clostridia</taxon>
        <taxon>Lachnospirales</taxon>
        <taxon>Lachnospiraceae</taxon>
        <taxon>Faecalicatena</taxon>
    </lineage>
</organism>
<reference evidence="2 3" key="1">
    <citation type="submission" date="2015-09" db="EMBL/GenBank/DDBJ databases">
        <authorList>
            <consortium name="Pathogen Informatics"/>
        </authorList>
    </citation>
    <scope>NUCLEOTIDE SEQUENCE [LARGE SCALE GENOMIC DNA]</scope>
    <source>
        <strain evidence="2 3">2789STDY5834876</strain>
    </source>
</reference>
<sequence length="132" mass="15028">MEKKELNQKILKFISEAGFFFFATTEDGMPRVRPLAYIEEIKDELILAISTTKAMAKQIDAKPDFEICASTPETWLRIKGTAQKVTDKDVIAKAMECPVVKATYTEETVGARYLVLDSVEYFSLTGEYSRWK</sequence>
<name>A0A174L5I9_9FIRM</name>
<accession>A0A174L5I9</accession>
<dbReference type="Gene3D" id="2.30.110.10">
    <property type="entry name" value="Electron Transport, Fmn-binding Protein, Chain A"/>
    <property type="match status" value="1"/>
</dbReference>
<dbReference type="SUPFAM" id="SSF50475">
    <property type="entry name" value="FMN-binding split barrel"/>
    <property type="match status" value="1"/>
</dbReference>
<protein>
    <submittedName>
        <fullName evidence="2">Uncharacterized conserved protein</fullName>
    </submittedName>
</protein>
<dbReference type="InterPro" id="IPR012349">
    <property type="entry name" value="Split_barrel_FMN-bd"/>
</dbReference>
<dbReference type="Pfam" id="PF01243">
    <property type="entry name" value="PNPOx_N"/>
    <property type="match status" value="1"/>
</dbReference>
<dbReference type="OrthoDB" id="9792542at2"/>
<dbReference type="RefSeq" id="WP_050640902.1">
    <property type="nucleotide sequence ID" value="NZ_CABKUE010000009.1"/>
</dbReference>
<dbReference type="EMBL" id="CYZU01000063">
    <property type="protein sequence ID" value="CUP17727.1"/>
    <property type="molecule type" value="Genomic_DNA"/>
</dbReference>
<evidence type="ECO:0000259" key="1">
    <source>
        <dbReference type="Pfam" id="PF01243"/>
    </source>
</evidence>
<evidence type="ECO:0000313" key="2">
    <source>
        <dbReference type="EMBL" id="CUP17727.1"/>
    </source>
</evidence>
<dbReference type="Proteomes" id="UP000095544">
    <property type="component" value="Unassembled WGS sequence"/>
</dbReference>